<evidence type="ECO:0000256" key="4">
    <source>
        <dbReference type="ARBA" id="ARBA00022741"/>
    </source>
</evidence>
<feature type="binding site" evidence="9">
    <location>
        <position position="52"/>
    </location>
    <ligand>
        <name>ATP</name>
        <dbReference type="ChEBI" id="CHEBI:30616"/>
    </ligand>
</feature>
<evidence type="ECO:0000259" key="11">
    <source>
        <dbReference type="PROSITE" id="PS50011"/>
    </source>
</evidence>
<evidence type="ECO:0000256" key="9">
    <source>
        <dbReference type="PROSITE-ProRule" id="PRU10141"/>
    </source>
</evidence>
<dbReference type="PROSITE" id="PS00108">
    <property type="entry name" value="PROTEIN_KINASE_ST"/>
    <property type="match status" value="1"/>
</dbReference>
<dbReference type="Pfam" id="PF00069">
    <property type="entry name" value="Pkinase"/>
    <property type="match status" value="1"/>
</dbReference>
<comment type="similarity">
    <text evidence="10">Belongs to the protein kinase superfamily.</text>
</comment>
<comment type="caution">
    <text evidence="12">The sequence shown here is derived from an EMBL/GenBank/DDBJ whole genome shotgun (WGS) entry which is preliminary data.</text>
</comment>
<evidence type="ECO:0000256" key="6">
    <source>
        <dbReference type="ARBA" id="ARBA00022840"/>
    </source>
</evidence>
<feature type="domain" description="Protein kinase" evidence="11">
    <location>
        <begin position="24"/>
        <end position="251"/>
    </location>
</feature>
<gene>
    <name evidence="12" type="ORF">HU200_007525</name>
</gene>
<dbReference type="InterPro" id="IPR000719">
    <property type="entry name" value="Prot_kinase_dom"/>
</dbReference>
<dbReference type="PROSITE" id="PS00107">
    <property type="entry name" value="PROTEIN_KINASE_ATP"/>
    <property type="match status" value="1"/>
</dbReference>
<dbReference type="PANTHER" id="PTHR45707:SF80">
    <property type="entry name" value="PROTEIN KINASE DOMAIN-CONTAINING PROTEIN"/>
    <property type="match status" value="1"/>
</dbReference>
<evidence type="ECO:0000313" key="13">
    <source>
        <dbReference type="Proteomes" id="UP000636709"/>
    </source>
</evidence>
<dbReference type="FunFam" id="1.10.510.10:FF:001023">
    <property type="entry name" value="Os07g0541700 protein"/>
    <property type="match status" value="1"/>
</dbReference>
<keyword evidence="4 9" id="KW-0547">Nucleotide-binding</keyword>
<accession>A0A835FM95</accession>
<dbReference type="InterPro" id="IPR011009">
    <property type="entry name" value="Kinase-like_dom_sf"/>
</dbReference>
<comment type="catalytic activity">
    <reaction evidence="8">
        <text>L-seryl-[protein] + ATP = O-phospho-L-seryl-[protein] + ADP + H(+)</text>
        <dbReference type="Rhea" id="RHEA:17989"/>
        <dbReference type="Rhea" id="RHEA-COMP:9863"/>
        <dbReference type="Rhea" id="RHEA-COMP:11604"/>
        <dbReference type="ChEBI" id="CHEBI:15378"/>
        <dbReference type="ChEBI" id="CHEBI:29999"/>
        <dbReference type="ChEBI" id="CHEBI:30616"/>
        <dbReference type="ChEBI" id="CHEBI:83421"/>
        <dbReference type="ChEBI" id="CHEBI:456216"/>
        <dbReference type="EC" id="2.7.11.1"/>
    </reaction>
</comment>
<protein>
    <recommendedName>
        <fullName evidence="1">non-specific serine/threonine protein kinase</fullName>
        <ecNumber evidence="1">2.7.11.1</ecNumber>
    </recommendedName>
</protein>
<proteinExistence type="inferred from homology"/>
<evidence type="ECO:0000256" key="8">
    <source>
        <dbReference type="ARBA" id="ARBA00048679"/>
    </source>
</evidence>
<dbReference type="OrthoDB" id="1668230at2759"/>
<dbReference type="EMBL" id="JACEFO010000513">
    <property type="protein sequence ID" value="KAF8768540.1"/>
    <property type="molecule type" value="Genomic_DNA"/>
</dbReference>
<keyword evidence="3" id="KW-0808">Transferase</keyword>
<keyword evidence="13" id="KW-1185">Reference proteome</keyword>
<dbReference type="FunFam" id="3.30.200.20:FF:000465">
    <property type="entry name" value="Cysteine-rich receptor-like protein kinase 6"/>
    <property type="match status" value="1"/>
</dbReference>
<dbReference type="GO" id="GO:0005524">
    <property type="term" value="F:ATP binding"/>
    <property type="evidence" value="ECO:0007669"/>
    <property type="project" value="UniProtKB-UniRule"/>
</dbReference>
<evidence type="ECO:0000256" key="2">
    <source>
        <dbReference type="ARBA" id="ARBA00022527"/>
    </source>
</evidence>
<reference evidence="12" key="1">
    <citation type="submission" date="2020-07" db="EMBL/GenBank/DDBJ databases">
        <title>Genome sequence and genetic diversity analysis of an under-domesticated orphan crop, white fonio (Digitaria exilis).</title>
        <authorList>
            <person name="Bennetzen J.L."/>
            <person name="Chen S."/>
            <person name="Ma X."/>
            <person name="Wang X."/>
            <person name="Yssel A.E.J."/>
            <person name="Chaluvadi S.R."/>
            <person name="Johnson M."/>
            <person name="Gangashetty P."/>
            <person name="Hamidou F."/>
            <person name="Sanogo M.D."/>
            <person name="Zwaenepoel A."/>
            <person name="Wallace J."/>
            <person name="Van De Peer Y."/>
            <person name="Van Deynze A."/>
        </authorList>
    </citation>
    <scope>NUCLEOTIDE SEQUENCE</scope>
    <source>
        <tissue evidence="12">Leaves</tissue>
    </source>
</reference>
<comment type="catalytic activity">
    <reaction evidence="7">
        <text>L-threonyl-[protein] + ATP = O-phospho-L-threonyl-[protein] + ADP + H(+)</text>
        <dbReference type="Rhea" id="RHEA:46608"/>
        <dbReference type="Rhea" id="RHEA-COMP:11060"/>
        <dbReference type="Rhea" id="RHEA-COMP:11605"/>
        <dbReference type="ChEBI" id="CHEBI:15378"/>
        <dbReference type="ChEBI" id="CHEBI:30013"/>
        <dbReference type="ChEBI" id="CHEBI:30616"/>
        <dbReference type="ChEBI" id="CHEBI:61977"/>
        <dbReference type="ChEBI" id="CHEBI:456216"/>
        <dbReference type="EC" id="2.7.11.1"/>
    </reaction>
</comment>
<dbReference type="Gene3D" id="3.30.200.20">
    <property type="entry name" value="Phosphorylase Kinase, domain 1"/>
    <property type="match status" value="1"/>
</dbReference>
<dbReference type="SUPFAM" id="SSF56112">
    <property type="entry name" value="Protein kinase-like (PK-like)"/>
    <property type="match status" value="1"/>
</dbReference>
<keyword evidence="5" id="KW-0418">Kinase</keyword>
<dbReference type="AlphaFoldDB" id="A0A835FM95"/>
<keyword evidence="2 10" id="KW-0723">Serine/threonine-protein kinase</keyword>
<dbReference type="Gene3D" id="1.10.510.10">
    <property type="entry name" value="Transferase(Phosphotransferase) domain 1"/>
    <property type="match status" value="1"/>
</dbReference>
<dbReference type="InterPro" id="IPR017441">
    <property type="entry name" value="Protein_kinase_ATP_BS"/>
</dbReference>
<name>A0A835FM95_9POAL</name>
<sequence>MLLDDCTAPTYLPFSLLQDITNDFSDVQKIGRGGFATVYKGQLWNGSVAVKKLDANKILMDEEKFTNEVECMMKVKHKNIVRFLGYCSEAHGRMSKCRGKNVMAEELHRLLCLEYLPNGSLDTHINACSGRLAWRERYQIIMGICEGLYHLHEKCILHLDLKPANILLDYNMEPKIADFGLARWFGEKQMSVITKDIVGTIGYMAPEYYSTGVMTYKSDIYSLGVMIMEILTGEKELCTIENVRGKIMWLP</sequence>
<evidence type="ECO:0000256" key="1">
    <source>
        <dbReference type="ARBA" id="ARBA00012513"/>
    </source>
</evidence>
<organism evidence="12 13">
    <name type="scientific">Digitaria exilis</name>
    <dbReference type="NCBI Taxonomy" id="1010633"/>
    <lineage>
        <taxon>Eukaryota</taxon>
        <taxon>Viridiplantae</taxon>
        <taxon>Streptophyta</taxon>
        <taxon>Embryophyta</taxon>
        <taxon>Tracheophyta</taxon>
        <taxon>Spermatophyta</taxon>
        <taxon>Magnoliopsida</taxon>
        <taxon>Liliopsida</taxon>
        <taxon>Poales</taxon>
        <taxon>Poaceae</taxon>
        <taxon>PACMAD clade</taxon>
        <taxon>Panicoideae</taxon>
        <taxon>Panicodae</taxon>
        <taxon>Paniceae</taxon>
        <taxon>Anthephorinae</taxon>
        <taxon>Digitaria</taxon>
    </lineage>
</organism>
<dbReference type="EC" id="2.7.11.1" evidence="1"/>
<dbReference type="PANTHER" id="PTHR45707">
    <property type="entry name" value="C2 CALCIUM/LIPID-BINDING PLANT PHOSPHORIBOSYLTRANSFERASE FAMILY PROTEIN"/>
    <property type="match status" value="1"/>
</dbReference>
<dbReference type="SMART" id="SM00220">
    <property type="entry name" value="S_TKc"/>
    <property type="match status" value="1"/>
</dbReference>
<evidence type="ECO:0000256" key="10">
    <source>
        <dbReference type="RuleBase" id="RU000304"/>
    </source>
</evidence>
<evidence type="ECO:0000256" key="7">
    <source>
        <dbReference type="ARBA" id="ARBA00047899"/>
    </source>
</evidence>
<dbReference type="PIRSF" id="PIRSF000654">
    <property type="entry name" value="Integrin-linked_kinase"/>
    <property type="match status" value="1"/>
</dbReference>
<dbReference type="InterPro" id="IPR008271">
    <property type="entry name" value="Ser/Thr_kinase_AS"/>
</dbReference>
<dbReference type="GO" id="GO:0004674">
    <property type="term" value="F:protein serine/threonine kinase activity"/>
    <property type="evidence" value="ECO:0007669"/>
    <property type="project" value="UniProtKB-KW"/>
</dbReference>
<dbReference type="Proteomes" id="UP000636709">
    <property type="component" value="Unassembled WGS sequence"/>
</dbReference>
<keyword evidence="6 9" id="KW-0067">ATP-binding</keyword>
<dbReference type="PROSITE" id="PS50011">
    <property type="entry name" value="PROTEIN_KINASE_DOM"/>
    <property type="match status" value="1"/>
</dbReference>
<evidence type="ECO:0000313" key="12">
    <source>
        <dbReference type="EMBL" id="KAF8768540.1"/>
    </source>
</evidence>
<evidence type="ECO:0000256" key="5">
    <source>
        <dbReference type="ARBA" id="ARBA00022777"/>
    </source>
</evidence>
<evidence type="ECO:0000256" key="3">
    <source>
        <dbReference type="ARBA" id="ARBA00022679"/>
    </source>
</evidence>